<dbReference type="Gene3D" id="3.40.50.2000">
    <property type="entry name" value="Glycogen Phosphorylase B"/>
    <property type="match status" value="2"/>
</dbReference>
<dbReference type="CDD" id="cd03812">
    <property type="entry name" value="GT4_CapH-like"/>
    <property type="match status" value="1"/>
</dbReference>
<dbReference type="HOGENOM" id="CLU_009583_33_1_9"/>
<feature type="domain" description="Glycosyl transferase family 1" evidence="1">
    <location>
        <begin position="186"/>
        <end position="343"/>
    </location>
</feature>
<dbReference type="PANTHER" id="PTHR45947:SF3">
    <property type="entry name" value="SULFOQUINOVOSYL TRANSFERASE SQD2"/>
    <property type="match status" value="1"/>
</dbReference>
<dbReference type="STRING" id="515620.EUBELI_00127"/>
<organism evidence="2 3">
    <name type="scientific">Lachnospira eligens (strain ATCC 27750 / DSM 3376 / VPI C15-48 / C15-B4)</name>
    <name type="common">Eubacterium eligens</name>
    <dbReference type="NCBI Taxonomy" id="515620"/>
    <lineage>
        <taxon>Bacteria</taxon>
        <taxon>Bacillati</taxon>
        <taxon>Bacillota</taxon>
        <taxon>Clostridia</taxon>
        <taxon>Lachnospirales</taxon>
        <taxon>Lachnospiraceae</taxon>
        <taxon>Lachnospira</taxon>
    </lineage>
</organism>
<dbReference type="SUPFAM" id="SSF53756">
    <property type="entry name" value="UDP-Glycosyltransferase/glycogen phosphorylase"/>
    <property type="match status" value="1"/>
</dbReference>
<accession>C4Z1X3</accession>
<evidence type="ECO:0000259" key="1">
    <source>
        <dbReference type="Pfam" id="PF00534"/>
    </source>
</evidence>
<evidence type="ECO:0000313" key="3">
    <source>
        <dbReference type="Proteomes" id="UP000001476"/>
    </source>
</evidence>
<protein>
    <recommendedName>
        <fullName evidence="1">Glycosyl transferase family 1 domain-containing protein</fullName>
    </recommendedName>
</protein>
<dbReference type="EMBL" id="CP001104">
    <property type="protein sequence ID" value="ACR71163.1"/>
    <property type="molecule type" value="Genomic_DNA"/>
</dbReference>
<dbReference type="CAZy" id="GT4">
    <property type="family name" value="Glycosyltransferase Family 4"/>
</dbReference>
<dbReference type="Pfam" id="PF00534">
    <property type="entry name" value="Glycos_transf_1"/>
    <property type="match status" value="1"/>
</dbReference>
<dbReference type="GO" id="GO:0016757">
    <property type="term" value="F:glycosyltransferase activity"/>
    <property type="evidence" value="ECO:0007669"/>
    <property type="project" value="InterPro"/>
</dbReference>
<keyword evidence="3" id="KW-1185">Reference proteome</keyword>
<proteinExistence type="predicted"/>
<dbReference type="Proteomes" id="UP000001476">
    <property type="component" value="Chromosome"/>
</dbReference>
<dbReference type="PANTHER" id="PTHR45947">
    <property type="entry name" value="SULFOQUINOVOSYL TRANSFERASE SQD2"/>
    <property type="match status" value="1"/>
</dbReference>
<dbReference type="RefSeq" id="WP_012738401.1">
    <property type="nucleotide sequence ID" value="NC_012778.1"/>
</dbReference>
<dbReference type="InterPro" id="IPR050194">
    <property type="entry name" value="Glycosyltransferase_grp1"/>
</dbReference>
<dbReference type="KEGG" id="eel:EUBELI_00127"/>
<reference evidence="2 3" key="1">
    <citation type="journal article" date="2009" name="Proc. Natl. Acad. Sci. U.S.A.">
        <title>Characterizing a model human gut microbiota composed of members of its two dominant bacterial phyla.</title>
        <authorList>
            <person name="Mahowald M.A."/>
            <person name="Rey F.E."/>
            <person name="Seedorf H."/>
            <person name="Turnbaugh P.J."/>
            <person name="Fulton R.S."/>
            <person name="Wollam A."/>
            <person name="Shah N."/>
            <person name="Wang C."/>
            <person name="Magrini V."/>
            <person name="Wilson R.K."/>
            <person name="Cantarel B.L."/>
            <person name="Coutinho P.M."/>
            <person name="Henrissat B."/>
            <person name="Crock L.W."/>
            <person name="Russell A."/>
            <person name="Verberkmoes N.C."/>
            <person name="Hettich R.L."/>
            <person name="Gordon J.I."/>
        </authorList>
    </citation>
    <scope>NUCLEOTIDE SEQUENCE [LARGE SCALE GENOMIC DNA]</scope>
    <source>
        <strain evidence="3">ATCC 27750 / DSM 3376 / VPI C15-48 / C15-B4</strain>
    </source>
</reference>
<sequence>MCIKVLVFGMTDNPGGMESCVMNYYRNIDNKQVHFDFLCNWEHMVYEDEVKSNGSVVYTIPQKSSDFKAYKKAMHDFFSQHAKDYDVLWYNTCTLANIDYLMYAKKYGIKKRIIHAHNSGNETSKLRGILHYINKTRLKKYATDYWSCSMSASNYFYNNKIIMSHRHHVINNAIQVKQYAYNEHVRNDMREELGLKDKYVIGHVGRFQYQKNHEFLIDIFNEYLKLDSDAFLMLVGQGENEGVIRDKVKELGIQDNVMFMGVRSDVHKLMQVMDVFLLPSRFEGLPLVLVEAQAAGLKCFTSKDVVSDECNVTQSVRFISLDSGAKVWADNILSFKEDTEFISRDDYAYKVTQAGFDINAETDKIKKYLNE</sequence>
<evidence type="ECO:0000313" key="2">
    <source>
        <dbReference type="EMBL" id="ACR71163.1"/>
    </source>
</evidence>
<dbReference type="eggNOG" id="COG0438">
    <property type="taxonomic scope" value="Bacteria"/>
</dbReference>
<dbReference type="AlphaFoldDB" id="C4Z1X3"/>
<dbReference type="InterPro" id="IPR001296">
    <property type="entry name" value="Glyco_trans_1"/>
</dbReference>
<name>C4Z1X3_LACE2</name>
<gene>
    <name evidence="2" type="ordered locus">EUBELI_00127</name>
</gene>
<dbReference type="GeneID" id="41354921"/>